<evidence type="ECO:0000313" key="2">
    <source>
        <dbReference type="EMBL" id="KAF1747573.1"/>
    </source>
</evidence>
<dbReference type="EMBL" id="WUAV01000006">
    <property type="protein sequence ID" value="KAF1747573.1"/>
    <property type="molecule type" value="Genomic_DNA"/>
</dbReference>
<evidence type="ECO:0000313" key="3">
    <source>
        <dbReference type="Proteomes" id="UP000483820"/>
    </source>
</evidence>
<protein>
    <submittedName>
        <fullName evidence="2">Uncharacterized protein</fullName>
    </submittedName>
</protein>
<reference evidence="2 3" key="1">
    <citation type="submission" date="2019-12" db="EMBL/GenBank/DDBJ databases">
        <title>Chromosome-level assembly of the Caenorhabditis remanei genome.</title>
        <authorList>
            <person name="Teterina A.A."/>
            <person name="Willis J.H."/>
            <person name="Phillips P.C."/>
        </authorList>
    </citation>
    <scope>NUCLEOTIDE SEQUENCE [LARGE SCALE GENOMIC DNA]</scope>
    <source>
        <strain evidence="2 3">PX506</strain>
        <tissue evidence="2">Whole organism</tissue>
    </source>
</reference>
<dbReference type="AlphaFoldDB" id="A0A6A5FYE8"/>
<comment type="caution">
    <text evidence="2">The sequence shown here is derived from an EMBL/GenBank/DDBJ whole genome shotgun (WGS) entry which is preliminary data.</text>
</comment>
<name>A0A6A5FYE8_CAERE</name>
<dbReference type="RefSeq" id="XP_053579252.1">
    <property type="nucleotide sequence ID" value="XM_053735686.1"/>
</dbReference>
<proteinExistence type="predicted"/>
<evidence type="ECO:0000256" key="1">
    <source>
        <dbReference type="SAM" id="MobiDB-lite"/>
    </source>
</evidence>
<accession>A0A6A5FYE8</accession>
<dbReference type="GeneID" id="78777764"/>
<gene>
    <name evidence="2" type="ORF">GCK72_024038</name>
</gene>
<feature type="region of interest" description="Disordered" evidence="1">
    <location>
        <begin position="31"/>
        <end position="58"/>
    </location>
</feature>
<dbReference type="KEGG" id="crq:GCK72_024038"/>
<organism evidence="2 3">
    <name type="scientific">Caenorhabditis remanei</name>
    <name type="common">Caenorhabditis vulgaris</name>
    <dbReference type="NCBI Taxonomy" id="31234"/>
    <lineage>
        <taxon>Eukaryota</taxon>
        <taxon>Metazoa</taxon>
        <taxon>Ecdysozoa</taxon>
        <taxon>Nematoda</taxon>
        <taxon>Chromadorea</taxon>
        <taxon>Rhabditida</taxon>
        <taxon>Rhabditina</taxon>
        <taxon>Rhabditomorpha</taxon>
        <taxon>Rhabditoidea</taxon>
        <taxon>Rhabditidae</taxon>
        <taxon>Peloderinae</taxon>
        <taxon>Caenorhabditis</taxon>
    </lineage>
</organism>
<dbReference type="Proteomes" id="UP000483820">
    <property type="component" value="Chromosome X"/>
</dbReference>
<dbReference type="CTD" id="78777764"/>
<sequence length="100" mass="11013">MPSNRVSATSAFPSIYAAPANGAQAVGPFSARCRSRDDPPRSLHSLCSSRHGSLKKSKTRSLRLTRCRAFDCLQWKTNEQQQLQGGLRKRVNVAHNDMSG</sequence>